<evidence type="ECO:0000313" key="4">
    <source>
        <dbReference type="Proteomes" id="UP000194218"/>
    </source>
</evidence>
<sequence length="300" mass="31237">MMAPRPGAHTAQTPTVEQRVRAQAAFIASAAFHVFLPFVLVTLVIASAWTGWVNVMAMHTYLDRPGALPGVEWAVPVAVQTFVIAGEATMVLNSILRRRWIMISGAAAAVAGYGAETCAHVHYGAAPDTTVTMIVSAVACGGGWALVAALMRRGVEIANDEAAAEESPDEQRPGAGRDVPSGGRPADATADEPDPAPESAPTASAATGPITRGAKRRRTRAELLAEVRALSPDRPTLSPNHVATRIGVSWASAKSLLTEAGRLAAPESNGPAFRRAEGRGAVPAAWSAPRAAWSAGRHPR</sequence>
<keyword evidence="2" id="KW-1133">Transmembrane helix</keyword>
<keyword evidence="2" id="KW-0812">Transmembrane</keyword>
<feature type="transmembrane region" description="Helical" evidence="2">
    <location>
        <begin position="100"/>
        <end position="123"/>
    </location>
</feature>
<dbReference type="OrthoDB" id="4214728at2"/>
<feature type="region of interest" description="Disordered" evidence="1">
    <location>
        <begin position="161"/>
        <end position="218"/>
    </location>
</feature>
<feature type="transmembrane region" description="Helical" evidence="2">
    <location>
        <begin position="129"/>
        <end position="151"/>
    </location>
</feature>
<evidence type="ECO:0000256" key="1">
    <source>
        <dbReference type="SAM" id="MobiDB-lite"/>
    </source>
</evidence>
<protein>
    <recommendedName>
        <fullName evidence="5">DUF2637 domain-containing protein</fullName>
    </recommendedName>
</protein>
<feature type="compositionally biased region" description="Low complexity" evidence="1">
    <location>
        <begin position="197"/>
        <end position="207"/>
    </location>
</feature>
<evidence type="ECO:0000256" key="2">
    <source>
        <dbReference type="SAM" id="Phobius"/>
    </source>
</evidence>
<dbReference type="Proteomes" id="UP000194218">
    <property type="component" value="Chromosome"/>
</dbReference>
<name>A0A1W7CWJ0_9ACTN</name>
<dbReference type="EMBL" id="CP021121">
    <property type="protein sequence ID" value="ARQ69158.1"/>
    <property type="molecule type" value="Genomic_DNA"/>
</dbReference>
<evidence type="ECO:0000313" key="3">
    <source>
        <dbReference type="EMBL" id="ARQ69158.1"/>
    </source>
</evidence>
<dbReference type="KEGG" id="smao:CAG99_10045"/>
<organism evidence="3 4">
    <name type="scientific">Streptomyces marincola</name>
    <dbReference type="NCBI Taxonomy" id="2878388"/>
    <lineage>
        <taxon>Bacteria</taxon>
        <taxon>Bacillati</taxon>
        <taxon>Actinomycetota</taxon>
        <taxon>Actinomycetes</taxon>
        <taxon>Kitasatosporales</taxon>
        <taxon>Streptomycetaceae</taxon>
        <taxon>Streptomyces</taxon>
    </lineage>
</organism>
<dbReference type="AlphaFoldDB" id="A0A1W7CWJ0"/>
<gene>
    <name evidence="3" type="ORF">CAG99_10045</name>
</gene>
<dbReference type="RefSeq" id="WP_086158775.1">
    <property type="nucleotide sequence ID" value="NZ_CP021121.1"/>
</dbReference>
<feature type="transmembrane region" description="Helical" evidence="2">
    <location>
        <begin position="73"/>
        <end position="93"/>
    </location>
</feature>
<evidence type="ECO:0008006" key="5">
    <source>
        <dbReference type="Google" id="ProtNLM"/>
    </source>
</evidence>
<keyword evidence="4" id="KW-1185">Reference proteome</keyword>
<reference evidence="3 4" key="1">
    <citation type="submission" date="2017-05" db="EMBL/GenBank/DDBJ databases">
        <title>Complete genome sequence of Streptomyces sp. SCSIO 03032 revealed the diverse biosynthetic pathways for its bioactive secondary metabolites.</title>
        <authorList>
            <person name="Ma L."/>
            <person name="Zhu Y."/>
            <person name="Zhang W."/>
            <person name="Zhang G."/>
            <person name="Tian X."/>
            <person name="Zhang S."/>
            <person name="Zhang C."/>
        </authorList>
    </citation>
    <scope>NUCLEOTIDE SEQUENCE [LARGE SCALE GENOMIC DNA]</scope>
    <source>
        <strain evidence="3 4">SCSIO 03032</strain>
    </source>
</reference>
<keyword evidence="2" id="KW-0472">Membrane</keyword>
<feature type="transmembrane region" description="Helical" evidence="2">
    <location>
        <begin position="24"/>
        <end position="53"/>
    </location>
</feature>
<accession>A0A1W7CWJ0</accession>
<proteinExistence type="predicted"/>